<dbReference type="RefSeq" id="WP_153247291.1">
    <property type="nucleotide sequence ID" value="NZ_CP044205.1"/>
</dbReference>
<gene>
    <name evidence="1" type="ORF">F6R98_00675</name>
</gene>
<dbReference type="EMBL" id="CP044205">
    <property type="protein sequence ID" value="QFY41313.1"/>
    <property type="molecule type" value="Genomic_DNA"/>
</dbReference>
<dbReference type="InParanoid" id="A0A5Q0BBI6"/>
<dbReference type="KEGG" id="mmob:F6R98_00675"/>
<evidence type="ECO:0000313" key="1">
    <source>
        <dbReference type="EMBL" id="QFY41313.1"/>
    </source>
</evidence>
<accession>A0A5Q0BBI6</accession>
<name>A0A5Q0BBI6_9GAMM</name>
<dbReference type="Proteomes" id="UP000325755">
    <property type="component" value="Chromosome"/>
</dbReference>
<organism evidence="1 2">
    <name type="scientific">Candidatus Methylospira mobilis</name>
    <dbReference type="NCBI Taxonomy" id="1808979"/>
    <lineage>
        <taxon>Bacteria</taxon>
        <taxon>Pseudomonadati</taxon>
        <taxon>Pseudomonadota</taxon>
        <taxon>Gammaproteobacteria</taxon>
        <taxon>Methylococcales</taxon>
        <taxon>Methylococcaceae</taxon>
        <taxon>Candidatus Methylospira</taxon>
    </lineage>
</organism>
<reference evidence="1 2" key="1">
    <citation type="submission" date="2019-09" db="EMBL/GenBank/DDBJ databases">
        <title>Ecophysiology of the spiral-shaped methanotroph Methylospira mobilis as revealed by the complete genome sequence.</title>
        <authorList>
            <person name="Oshkin I.Y."/>
            <person name="Dedysh S.N."/>
            <person name="Miroshnikov K."/>
            <person name="Danilova O.V."/>
            <person name="Hakobyan A."/>
            <person name="Liesack W."/>
        </authorList>
    </citation>
    <scope>NUCLEOTIDE SEQUENCE [LARGE SCALE GENOMIC DNA]</scope>
    <source>
        <strain evidence="1 2">Shm1</strain>
    </source>
</reference>
<protein>
    <submittedName>
        <fullName evidence="1">Uncharacterized protein</fullName>
    </submittedName>
</protein>
<proteinExistence type="predicted"/>
<evidence type="ECO:0000313" key="2">
    <source>
        <dbReference type="Proteomes" id="UP000325755"/>
    </source>
</evidence>
<sequence>MKRIALLASVLAAVFAVLPGCNRQQQAVTEKPLNDFPTQARVEYVFECMKDLGEQNYDNLYHCVCSIDKIASLMPYEDFSQAQTFSHFMGMAGDRGGEFRDPPQSEKLRARLKEAKTASAQACFPAAVSTPKKGM</sequence>
<dbReference type="AlphaFoldDB" id="A0A5Q0BBI6"/>
<dbReference type="OrthoDB" id="8563102at2"/>
<keyword evidence="2" id="KW-1185">Reference proteome</keyword>